<evidence type="ECO:0000313" key="2">
    <source>
        <dbReference type="Proteomes" id="UP001162501"/>
    </source>
</evidence>
<sequence length="267" mass="28450">MEAIRPRPRVPGKAGGLEALGNPAAPGGSSCGDHRPLPLDPGLADVTFQPKRASITSQQPERVVLSKEAAEASACLDGLSYVPWERSSPDPRKPLAPKCLHLETGQLQTWLVRMKPSWSRQGPDPMILGPRKRDKRRRSPCEFRGRARNDATTGLSSQDTCGLPGPDPVLGGEALAWVPLRGSLGSRGGETRAAHLPLDPTPLPVPAANGPLCQALGTSDQEHLSYYDPLGSPERGWDEMSRTPPSRALFSPRQAPPAALTVPSASP</sequence>
<accession>A0ACB0DZK8</accession>
<evidence type="ECO:0000313" key="1">
    <source>
        <dbReference type="EMBL" id="CAI9693686.1"/>
    </source>
</evidence>
<dbReference type="EMBL" id="OX596097">
    <property type="protein sequence ID" value="CAI9693686.1"/>
    <property type="molecule type" value="Genomic_DNA"/>
</dbReference>
<organism evidence="1 2">
    <name type="scientific">Rangifer tarandus platyrhynchus</name>
    <name type="common">Svalbard reindeer</name>
    <dbReference type="NCBI Taxonomy" id="3082113"/>
    <lineage>
        <taxon>Eukaryota</taxon>
        <taxon>Metazoa</taxon>
        <taxon>Chordata</taxon>
        <taxon>Craniata</taxon>
        <taxon>Vertebrata</taxon>
        <taxon>Euteleostomi</taxon>
        <taxon>Mammalia</taxon>
        <taxon>Eutheria</taxon>
        <taxon>Laurasiatheria</taxon>
        <taxon>Artiodactyla</taxon>
        <taxon>Ruminantia</taxon>
        <taxon>Pecora</taxon>
        <taxon>Cervidae</taxon>
        <taxon>Odocoileinae</taxon>
        <taxon>Rangifer</taxon>
    </lineage>
</organism>
<proteinExistence type="predicted"/>
<protein>
    <submittedName>
        <fullName evidence="1">Uncharacterized protein</fullName>
    </submittedName>
</protein>
<dbReference type="Proteomes" id="UP001162501">
    <property type="component" value="Chromosome 13"/>
</dbReference>
<name>A0ACB0DZK8_RANTA</name>
<reference evidence="1" key="1">
    <citation type="submission" date="2023-05" db="EMBL/GenBank/DDBJ databases">
        <authorList>
            <consortium name="ELIXIR-Norway"/>
        </authorList>
    </citation>
    <scope>NUCLEOTIDE SEQUENCE</scope>
</reference>
<gene>
    <name evidence="1" type="ORF">MRATA1EN3_LOCUS4899</name>
</gene>